<feature type="domain" description="Pyridoxamine 5'-phosphate oxidase N-terminal" evidence="2">
    <location>
        <begin position="16"/>
        <end position="101"/>
    </location>
</feature>
<gene>
    <name evidence="3" type="ORF">AVDCRST_MAG41-3033</name>
</gene>
<dbReference type="InterPro" id="IPR052019">
    <property type="entry name" value="F420H2_bilvrd_red/Heme_oxyg"/>
</dbReference>
<dbReference type="Gene3D" id="2.30.110.10">
    <property type="entry name" value="Electron Transport, Fmn-binding Protein, Chain A"/>
    <property type="match status" value="1"/>
</dbReference>
<dbReference type="GO" id="GO:0005829">
    <property type="term" value="C:cytosol"/>
    <property type="evidence" value="ECO:0007669"/>
    <property type="project" value="TreeGrafter"/>
</dbReference>
<dbReference type="AlphaFoldDB" id="A0A6J4JBM5"/>
<dbReference type="SUPFAM" id="SSF50475">
    <property type="entry name" value="FMN-binding split barrel"/>
    <property type="match status" value="1"/>
</dbReference>
<reference evidence="3" key="1">
    <citation type="submission" date="2020-02" db="EMBL/GenBank/DDBJ databases">
        <authorList>
            <person name="Meier V. D."/>
        </authorList>
    </citation>
    <scope>NUCLEOTIDE SEQUENCE</scope>
    <source>
        <strain evidence="3">AVDCRST_MAG41</strain>
    </source>
</reference>
<dbReference type="EMBL" id="CADCTP010000277">
    <property type="protein sequence ID" value="CAA9273259.1"/>
    <property type="molecule type" value="Genomic_DNA"/>
</dbReference>
<organism evidence="3">
    <name type="scientific">uncultured Mycobacteriales bacterium</name>
    <dbReference type="NCBI Taxonomy" id="581187"/>
    <lineage>
        <taxon>Bacteria</taxon>
        <taxon>Bacillati</taxon>
        <taxon>Actinomycetota</taxon>
        <taxon>Actinomycetes</taxon>
        <taxon>Mycobacteriales</taxon>
        <taxon>environmental samples</taxon>
    </lineage>
</organism>
<proteinExistence type="predicted"/>
<sequence>MTRPQQRGRRIAMSDAERDAFLAAERTCRVATVGADGRPHVAPLWFVWDGTALWLHSIVRSRRWADLARDPRVAVVVDTGAEYGELRGVELGGVATVVGDVPRGAGPDPELAGPELLFARKYAGVDEFVSDGRHGWLRIVPDEIVSWDFRKI</sequence>
<protein>
    <recommendedName>
        <fullName evidence="2">Pyridoxamine 5'-phosphate oxidase N-terminal domain-containing protein</fullName>
    </recommendedName>
</protein>
<dbReference type="GO" id="GO:0070967">
    <property type="term" value="F:coenzyme F420 binding"/>
    <property type="evidence" value="ECO:0007669"/>
    <property type="project" value="TreeGrafter"/>
</dbReference>
<evidence type="ECO:0000259" key="2">
    <source>
        <dbReference type="Pfam" id="PF01243"/>
    </source>
</evidence>
<keyword evidence="1" id="KW-0560">Oxidoreductase</keyword>
<dbReference type="PANTHER" id="PTHR35176:SF6">
    <property type="entry name" value="HEME OXYGENASE HI_0854-RELATED"/>
    <property type="match status" value="1"/>
</dbReference>
<dbReference type="GO" id="GO:0016627">
    <property type="term" value="F:oxidoreductase activity, acting on the CH-CH group of donors"/>
    <property type="evidence" value="ECO:0007669"/>
    <property type="project" value="TreeGrafter"/>
</dbReference>
<accession>A0A6J4JBM5</accession>
<dbReference type="PANTHER" id="PTHR35176">
    <property type="entry name" value="HEME OXYGENASE HI_0854-RELATED"/>
    <property type="match status" value="1"/>
</dbReference>
<name>A0A6J4JBM5_9ACTN</name>
<evidence type="ECO:0000313" key="3">
    <source>
        <dbReference type="EMBL" id="CAA9273259.1"/>
    </source>
</evidence>
<evidence type="ECO:0000256" key="1">
    <source>
        <dbReference type="ARBA" id="ARBA00023002"/>
    </source>
</evidence>
<dbReference type="Pfam" id="PF01243">
    <property type="entry name" value="PNPOx_N"/>
    <property type="match status" value="1"/>
</dbReference>
<dbReference type="InterPro" id="IPR012349">
    <property type="entry name" value="Split_barrel_FMN-bd"/>
</dbReference>
<dbReference type="InterPro" id="IPR011576">
    <property type="entry name" value="Pyridox_Oxase_N"/>
</dbReference>